<dbReference type="Proteomes" id="UP000252995">
    <property type="component" value="Unassembled WGS sequence"/>
</dbReference>
<reference evidence="7 8" key="1">
    <citation type="submission" date="2018-06" db="EMBL/GenBank/DDBJ databases">
        <title>Freshwater and sediment microbial communities from various areas in North America, analyzing microbe dynamics in response to fracking.</title>
        <authorList>
            <person name="Lamendella R."/>
        </authorList>
    </citation>
    <scope>NUCLEOTIDE SEQUENCE [LARGE SCALE GENOMIC DNA]</scope>
    <source>
        <strain evidence="7 8">114J</strain>
    </source>
</reference>
<evidence type="ECO:0000256" key="5">
    <source>
        <dbReference type="ARBA" id="ARBA00034489"/>
    </source>
</evidence>
<feature type="domain" description="DTW" evidence="6">
    <location>
        <begin position="1"/>
        <end position="134"/>
    </location>
</feature>
<sequence length="141" mass="15938">MLRQTLTNLSVQVAERLPPDSLQPGAALLFPGPGSQPLTLQNVATISHWIVLDGTWRKASKLLHLNPELSRLPAFHFSDPPPGRYRVRRRPAEGQLSTAEAVRHLLGIVEPDLDTRPIDEAFEALVQRLIEQVPEHLRYRY</sequence>
<gene>
    <name evidence="7" type="ORF">DET50_10430</name>
</gene>
<evidence type="ECO:0000256" key="4">
    <source>
        <dbReference type="ARBA" id="ARBA00022694"/>
    </source>
</evidence>
<dbReference type="EMBL" id="QNRO01000004">
    <property type="protein sequence ID" value="RBP32262.1"/>
    <property type="molecule type" value="Genomic_DNA"/>
</dbReference>
<dbReference type="AlphaFoldDB" id="A0A366GYM8"/>
<evidence type="ECO:0000256" key="3">
    <source>
        <dbReference type="ARBA" id="ARBA00022691"/>
    </source>
</evidence>
<dbReference type="GO" id="GO:0016432">
    <property type="term" value="F:tRNA-uridine aminocarboxypropyltransferase activity"/>
    <property type="evidence" value="ECO:0007669"/>
    <property type="project" value="UniProtKB-EC"/>
</dbReference>
<organism evidence="7 8">
    <name type="scientific">Marinobacter pelagius</name>
    <dbReference type="NCBI Taxonomy" id="379482"/>
    <lineage>
        <taxon>Bacteria</taxon>
        <taxon>Pseudomonadati</taxon>
        <taxon>Pseudomonadota</taxon>
        <taxon>Gammaproteobacteria</taxon>
        <taxon>Pseudomonadales</taxon>
        <taxon>Marinobacteraceae</taxon>
        <taxon>Marinobacter</taxon>
    </lineage>
</organism>
<evidence type="ECO:0000313" key="7">
    <source>
        <dbReference type="EMBL" id="RBP32262.1"/>
    </source>
</evidence>
<dbReference type="Pfam" id="PF03942">
    <property type="entry name" value="DTW"/>
    <property type="match status" value="1"/>
</dbReference>
<keyword evidence="3" id="KW-0949">S-adenosyl-L-methionine</keyword>
<comment type="similarity">
    <text evidence="5">Belongs to the TDD superfamily. DTWD2 family.</text>
</comment>
<proteinExistence type="inferred from homology"/>
<dbReference type="InterPro" id="IPR005636">
    <property type="entry name" value="DTW"/>
</dbReference>
<keyword evidence="2" id="KW-0808">Transferase</keyword>
<name>A0A366GYM8_9GAMM</name>
<evidence type="ECO:0000313" key="8">
    <source>
        <dbReference type="Proteomes" id="UP000252995"/>
    </source>
</evidence>
<protein>
    <recommendedName>
        <fullName evidence="1">tRNA-uridine aminocarboxypropyltransferase</fullName>
        <ecNumber evidence="1">2.5.1.25</ecNumber>
    </recommendedName>
</protein>
<comment type="caution">
    <text evidence="7">The sequence shown here is derived from an EMBL/GenBank/DDBJ whole genome shotgun (WGS) entry which is preliminary data.</text>
</comment>
<dbReference type="PANTHER" id="PTHR21392">
    <property type="entry name" value="TRNA-URIDINE AMINOCARBOXYPROPYLTRANSFERASE 2"/>
    <property type="match status" value="1"/>
</dbReference>
<evidence type="ECO:0000256" key="1">
    <source>
        <dbReference type="ARBA" id="ARBA00012386"/>
    </source>
</evidence>
<keyword evidence="4" id="KW-0819">tRNA processing</keyword>
<dbReference type="GO" id="GO:0008033">
    <property type="term" value="P:tRNA processing"/>
    <property type="evidence" value="ECO:0007669"/>
    <property type="project" value="UniProtKB-KW"/>
</dbReference>
<dbReference type="SMART" id="SM01144">
    <property type="entry name" value="DTW"/>
    <property type="match status" value="1"/>
</dbReference>
<accession>A0A366GYM8</accession>
<dbReference type="EC" id="2.5.1.25" evidence="1"/>
<dbReference type="InterPro" id="IPR039262">
    <property type="entry name" value="DTWD2/TAPT"/>
</dbReference>
<dbReference type="PANTHER" id="PTHR21392:SF0">
    <property type="entry name" value="TRNA-URIDINE AMINOCARBOXYPROPYLTRANSFERASE 2"/>
    <property type="match status" value="1"/>
</dbReference>
<evidence type="ECO:0000259" key="6">
    <source>
        <dbReference type="SMART" id="SM01144"/>
    </source>
</evidence>
<evidence type="ECO:0000256" key="2">
    <source>
        <dbReference type="ARBA" id="ARBA00022679"/>
    </source>
</evidence>